<evidence type="ECO:0000256" key="1">
    <source>
        <dbReference type="ARBA" id="ARBA00022737"/>
    </source>
</evidence>
<keyword evidence="1" id="KW-0677">Repeat</keyword>
<dbReference type="Gene3D" id="1.25.40.10">
    <property type="entry name" value="Tetratricopeptide repeat domain"/>
    <property type="match status" value="1"/>
</dbReference>
<dbReference type="InterPro" id="IPR019734">
    <property type="entry name" value="TPR_rpt"/>
</dbReference>
<keyword evidence="2" id="KW-0802">TPR repeat</keyword>
<sequence>MSIPAATLPAAALPVKERGSKAFLEGHYALSINEYTNAIKIAPKYAPLYSQRAAAYMRLNQLPKALQDARVATDIDERWAKGWMRLGEVMQAIGETETDPTGLKLLYGAVEETYENACDLLQLESSNGGKQFEEAEKQLKEVREKLASL</sequence>
<dbReference type="PANTHER" id="PTHR22904:SF523">
    <property type="entry name" value="STRESS-INDUCED-PHOSPHOPROTEIN 1"/>
    <property type="match status" value="1"/>
</dbReference>
<protein>
    <submittedName>
        <fullName evidence="3">Uncharacterized protein</fullName>
    </submittedName>
</protein>
<dbReference type="SUPFAM" id="SSF48452">
    <property type="entry name" value="TPR-like"/>
    <property type="match status" value="1"/>
</dbReference>
<dbReference type="OrthoDB" id="2121326at2759"/>
<reference evidence="3" key="1">
    <citation type="submission" date="2020-11" db="EMBL/GenBank/DDBJ databases">
        <authorList>
            <consortium name="DOE Joint Genome Institute"/>
            <person name="Ahrendt S."/>
            <person name="Riley R."/>
            <person name="Andreopoulos W."/>
            <person name="Labutti K."/>
            <person name="Pangilinan J."/>
            <person name="Ruiz-Duenas F.J."/>
            <person name="Barrasa J.M."/>
            <person name="Sanchez-Garcia M."/>
            <person name="Camarero S."/>
            <person name="Miyauchi S."/>
            <person name="Serrano A."/>
            <person name="Linde D."/>
            <person name="Babiker R."/>
            <person name="Drula E."/>
            <person name="Ayuso-Fernandez I."/>
            <person name="Pacheco R."/>
            <person name="Padilla G."/>
            <person name="Ferreira P."/>
            <person name="Barriuso J."/>
            <person name="Kellner H."/>
            <person name="Castanera R."/>
            <person name="Alfaro M."/>
            <person name="Ramirez L."/>
            <person name="Pisabarro A.G."/>
            <person name="Kuo A."/>
            <person name="Tritt A."/>
            <person name="Lipzen A."/>
            <person name="He G."/>
            <person name="Yan M."/>
            <person name="Ng V."/>
            <person name="Cullen D."/>
            <person name="Martin F."/>
            <person name="Rosso M.-N."/>
            <person name="Henrissat B."/>
            <person name="Hibbett D."/>
            <person name="Martinez A.T."/>
            <person name="Grigoriev I.V."/>
        </authorList>
    </citation>
    <scope>NUCLEOTIDE SEQUENCE</scope>
    <source>
        <strain evidence="3">CBS 247.69</strain>
    </source>
</reference>
<evidence type="ECO:0000313" key="3">
    <source>
        <dbReference type="EMBL" id="KAF9459254.1"/>
    </source>
</evidence>
<dbReference type="AlphaFoldDB" id="A0A9P5XYY8"/>
<keyword evidence="4" id="KW-1185">Reference proteome</keyword>
<comment type="caution">
    <text evidence="3">The sequence shown here is derived from an EMBL/GenBank/DDBJ whole genome shotgun (WGS) entry which is preliminary data.</text>
</comment>
<dbReference type="Proteomes" id="UP000807353">
    <property type="component" value="Unassembled WGS sequence"/>
</dbReference>
<dbReference type="SMART" id="SM00028">
    <property type="entry name" value="TPR"/>
    <property type="match status" value="2"/>
</dbReference>
<dbReference type="EMBL" id="MU150320">
    <property type="protein sequence ID" value="KAF9459254.1"/>
    <property type="molecule type" value="Genomic_DNA"/>
</dbReference>
<organism evidence="3 4">
    <name type="scientific">Collybia nuda</name>
    <dbReference type="NCBI Taxonomy" id="64659"/>
    <lineage>
        <taxon>Eukaryota</taxon>
        <taxon>Fungi</taxon>
        <taxon>Dikarya</taxon>
        <taxon>Basidiomycota</taxon>
        <taxon>Agaricomycotina</taxon>
        <taxon>Agaricomycetes</taxon>
        <taxon>Agaricomycetidae</taxon>
        <taxon>Agaricales</taxon>
        <taxon>Tricholomatineae</taxon>
        <taxon>Clitocybaceae</taxon>
        <taxon>Collybia</taxon>
    </lineage>
</organism>
<dbReference type="PANTHER" id="PTHR22904">
    <property type="entry name" value="TPR REPEAT CONTAINING PROTEIN"/>
    <property type="match status" value="1"/>
</dbReference>
<evidence type="ECO:0000256" key="2">
    <source>
        <dbReference type="ARBA" id="ARBA00022803"/>
    </source>
</evidence>
<evidence type="ECO:0000313" key="4">
    <source>
        <dbReference type="Proteomes" id="UP000807353"/>
    </source>
</evidence>
<accession>A0A9P5XYY8</accession>
<gene>
    <name evidence="3" type="ORF">BDZ94DRAFT_1268719</name>
</gene>
<name>A0A9P5XYY8_9AGAR</name>
<dbReference type="GO" id="GO:0051879">
    <property type="term" value="F:Hsp90 protein binding"/>
    <property type="evidence" value="ECO:0007669"/>
    <property type="project" value="TreeGrafter"/>
</dbReference>
<proteinExistence type="predicted"/>
<dbReference type="InterPro" id="IPR011990">
    <property type="entry name" value="TPR-like_helical_dom_sf"/>
</dbReference>